<protein>
    <recommendedName>
        <fullName evidence="4">DUF2189 domain-containing protein</fullName>
    </recommendedName>
</protein>
<evidence type="ECO:0000256" key="1">
    <source>
        <dbReference type="SAM" id="Phobius"/>
    </source>
</evidence>
<name>A0A1U7JHG7_9HYPH</name>
<dbReference type="EMBL" id="LVVZ01000014">
    <property type="protein sequence ID" value="OKL44196.1"/>
    <property type="molecule type" value="Genomic_DNA"/>
</dbReference>
<feature type="transmembrane region" description="Helical" evidence="1">
    <location>
        <begin position="124"/>
        <end position="152"/>
    </location>
</feature>
<dbReference type="STRING" id="197461.A3843_07170"/>
<dbReference type="Proteomes" id="UP000185783">
    <property type="component" value="Unassembled WGS sequence"/>
</dbReference>
<feature type="transmembrane region" description="Helical" evidence="1">
    <location>
        <begin position="234"/>
        <end position="254"/>
    </location>
</feature>
<accession>A0A1U7JHG7</accession>
<evidence type="ECO:0008006" key="4">
    <source>
        <dbReference type="Google" id="ProtNLM"/>
    </source>
</evidence>
<evidence type="ECO:0000313" key="3">
    <source>
        <dbReference type="Proteomes" id="UP000185783"/>
    </source>
</evidence>
<organism evidence="2 3">
    <name type="scientific">Pseudovibrio exalbescens</name>
    <dbReference type="NCBI Taxonomy" id="197461"/>
    <lineage>
        <taxon>Bacteria</taxon>
        <taxon>Pseudomonadati</taxon>
        <taxon>Pseudomonadota</taxon>
        <taxon>Alphaproteobacteria</taxon>
        <taxon>Hyphomicrobiales</taxon>
        <taxon>Stappiaceae</taxon>
        <taxon>Pseudovibrio</taxon>
    </lineage>
</organism>
<keyword evidence="1" id="KW-0472">Membrane</keyword>
<sequence length="275" mass="30808">MVAEHESPASGITETSQRQVPVVNQLDVEDIKQAVRLGLKDFYRQPLYGLFFGVFFAIGGNVVVLMSFIFNQSHLSYPLAVGFWLIGPFIAVGLYEVSRRLEQGEPLSWRAVLGVMWDQHRRELAWMAFVVMFILLMWMFEVRLLLALFLGFSGFATFGDFLRVLFTTPEGLLFLFVGNIVGALISLILFSLTVVSFPLLLDKDYDFITAMITSVKVVLASPVVMVGWGLTITLVLLASMAPAFIGLVFTLPVLGHTTWHLYRKAVSFEDKPADL</sequence>
<gene>
    <name evidence="2" type="ORF">A3843_07170</name>
</gene>
<dbReference type="RefSeq" id="WP_036489584.1">
    <property type="nucleotide sequence ID" value="NZ_LVVZ01000014.1"/>
</dbReference>
<keyword evidence="1" id="KW-1133">Transmembrane helix</keyword>
<reference evidence="2 3" key="1">
    <citation type="submission" date="2016-03" db="EMBL/GenBank/DDBJ databases">
        <title>Genome sequence of Nesiotobacter sp. nov., a moderately halophilic alphaproteobacterium isolated from the Yellow Sea, China.</title>
        <authorList>
            <person name="Zhang G."/>
            <person name="Zhang R."/>
        </authorList>
    </citation>
    <scope>NUCLEOTIDE SEQUENCE [LARGE SCALE GENOMIC DNA]</scope>
    <source>
        <strain evidence="2 3">WB1-6</strain>
    </source>
</reference>
<feature type="transmembrane region" description="Helical" evidence="1">
    <location>
        <begin position="47"/>
        <end position="69"/>
    </location>
</feature>
<keyword evidence="3" id="KW-1185">Reference proteome</keyword>
<dbReference type="OrthoDB" id="9809543at2"/>
<dbReference type="InterPro" id="IPR018692">
    <property type="entry name" value="DUF2189"/>
</dbReference>
<feature type="transmembrane region" description="Helical" evidence="1">
    <location>
        <begin position="75"/>
        <end position="95"/>
    </location>
</feature>
<feature type="transmembrane region" description="Helical" evidence="1">
    <location>
        <begin position="207"/>
        <end position="228"/>
    </location>
</feature>
<comment type="caution">
    <text evidence="2">The sequence shown here is derived from an EMBL/GenBank/DDBJ whole genome shotgun (WGS) entry which is preliminary data.</text>
</comment>
<proteinExistence type="predicted"/>
<dbReference type="AlphaFoldDB" id="A0A1U7JHG7"/>
<keyword evidence="1" id="KW-0812">Transmembrane</keyword>
<feature type="transmembrane region" description="Helical" evidence="1">
    <location>
        <begin position="172"/>
        <end position="195"/>
    </location>
</feature>
<dbReference type="Pfam" id="PF09955">
    <property type="entry name" value="DUF2189"/>
    <property type="match status" value="1"/>
</dbReference>
<evidence type="ECO:0000313" key="2">
    <source>
        <dbReference type="EMBL" id="OKL44196.1"/>
    </source>
</evidence>